<evidence type="ECO:0000313" key="2">
    <source>
        <dbReference type="Proteomes" id="UP000318126"/>
    </source>
</evidence>
<sequence length="666" mass="73191">MSNRIKLALAVSAALSMSGCLEVEDNNNNDDVVAALEAQNQLLQDQNTTNALPITLSGTLKGATDDVDLSDAQVSIKFSGEWSIPVPISDTEILLEKQPAYSDFTLKVGSPSEAFVAMTYKSLTRLSGQGQVVNQALGELIVGKPKEKVLTLLQTGENTFVEDLSVYPLYEVSNNQGYDAYRLVLQQPDDLASFTKETGEYKLTLAEGIPTEIHAKLDVDSDGVNDFELELDQNGTASQLLSASKVWAEDTLYLKEINQLNEYSLRLTVLDDQGEVLEGARVSSGNNDNGNAYFDYDSATGQYVLDAAYRGYLSVEIPSFKVGDLNYTSADVNIYETEFEQQYTVSISGSQYRDFKTEVVEGELNLAVNLSTFSYQSPSIEVLSNNVKDTTLELFYSAPVALVEESNKQTSVELLANDFVTIIPGNTQNDEGITPGTTYVSIEQVAVDTSVELTFNGTKLTASPVSELVDGEYQYRVGKLVNVIADKEENVNSDDSEAFNVSKAAFNVNDVVLDNRNHTTNGALIVAKNTADVAVNCGWCGNSNNVVLYTPTSINNLNELTFTLTSYIENGVAQDYQREIRVVADGQPYYANKTFLLKAAQNESLSYNYYYPQVGTSLDSGYRYSNYTYIYLADDMVGSENRVTFDYTYTTKDGDTQTGTVTYKVR</sequence>
<dbReference type="Proteomes" id="UP000318126">
    <property type="component" value="Unassembled WGS sequence"/>
</dbReference>
<dbReference type="RefSeq" id="WP_144042184.1">
    <property type="nucleotide sequence ID" value="NZ_BMPL01000035.1"/>
</dbReference>
<proteinExistence type="predicted"/>
<keyword evidence="2" id="KW-1185">Reference proteome</keyword>
<dbReference type="OrthoDB" id="6329128at2"/>
<name>A0A553JIS8_SHEHA</name>
<reference evidence="2" key="1">
    <citation type="submission" date="2019-07" db="EMBL/GenBank/DDBJ databases">
        <title>Shewanella sp. YLB-08 draft genomic sequence.</title>
        <authorList>
            <person name="Yu L."/>
        </authorList>
    </citation>
    <scope>NUCLEOTIDE SEQUENCE [LARGE SCALE GENOMIC DNA]</scope>
    <source>
        <strain evidence="2">JCM 20706</strain>
    </source>
</reference>
<comment type="caution">
    <text evidence="1">The sequence shown here is derived from an EMBL/GenBank/DDBJ whole genome shotgun (WGS) entry which is preliminary data.</text>
</comment>
<accession>A0A553JIS8</accession>
<gene>
    <name evidence="1" type="ORF">FN961_21290</name>
</gene>
<evidence type="ECO:0000313" key="1">
    <source>
        <dbReference type="EMBL" id="TRY12362.1"/>
    </source>
</evidence>
<dbReference type="AlphaFoldDB" id="A0A553JIS8"/>
<protein>
    <submittedName>
        <fullName evidence="1">Uncharacterized protein</fullName>
    </submittedName>
</protein>
<organism evidence="1 2">
    <name type="scientific">Shewanella hanedai</name>
    <name type="common">Alteromonas hanedai</name>
    <dbReference type="NCBI Taxonomy" id="25"/>
    <lineage>
        <taxon>Bacteria</taxon>
        <taxon>Pseudomonadati</taxon>
        <taxon>Pseudomonadota</taxon>
        <taxon>Gammaproteobacteria</taxon>
        <taxon>Alteromonadales</taxon>
        <taxon>Shewanellaceae</taxon>
        <taxon>Shewanella</taxon>
    </lineage>
</organism>
<dbReference type="EMBL" id="VKGK01000035">
    <property type="protein sequence ID" value="TRY12362.1"/>
    <property type="molecule type" value="Genomic_DNA"/>
</dbReference>
<dbReference type="PROSITE" id="PS51257">
    <property type="entry name" value="PROKAR_LIPOPROTEIN"/>
    <property type="match status" value="1"/>
</dbReference>